<reference evidence="2" key="1">
    <citation type="submission" date="2021-05" db="EMBL/GenBank/DDBJ databases">
        <authorList>
            <person name="Pietrasiak N."/>
            <person name="Ward R."/>
            <person name="Stajich J.E."/>
            <person name="Kurbessoian T."/>
        </authorList>
    </citation>
    <scope>NUCLEOTIDE SEQUENCE</scope>
    <source>
        <strain evidence="2">CPER-KK1</strain>
    </source>
</reference>
<keyword evidence="2" id="KW-0378">Hydrolase</keyword>
<dbReference type="Pfam" id="PF12697">
    <property type="entry name" value="Abhydrolase_6"/>
    <property type="match status" value="1"/>
</dbReference>
<dbReference type="SUPFAM" id="SSF53474">
    <property type="entry name" value="alpha/beta-Hydrolases"/>
    <property type="match status" value="1"/>
</dbReference>
<comment type="caution">
    <text evidence="2">The sequence shown here is derived from an EMBL/GenBank/DDBJ whole genome shotgun (WGS) entry which is preliminary data.</text>
</comment>
<dbReference type="InterPro" id="IPR000073">
    <property type="entry name" value="AB_hydrolase_1"/>
</dbReference>
<dbReference type="PANTHER" id="PTHR46438">
    <property type="entry name" value="ALPHA/BETA-HYDROLASES SUPERFAMILY PROTEIN"/>
    <property type="match status" value="1"/>
</dbReference>
<feature type="domain" description="AB hydrolase-1" evidence="1">
    <location>
        <begin position="43"/>
        <end position="293"/>
    </location>
</feature>
<sequence>MITSVHWQQRVGSQRDWVWRGWQTRYTYFRAPQATQEELATPVLLLHGFGASIGHWRHNLEVIGQHHTVYALDMLGFGASRKASANYKVDLWVDQVYEFWQTFIRQPVVLVGNSIGSLVCLAAAAAHPEMVKGIAMINLPDFSLREEALPSWLRPIVTTVEGLVASPIVLKSLFYVVRRPPIVRKWVGLAYATPAAVTAELVEILTGPAQDRGAAATFSALFKAMTSAEFGPRVKTVLPTLNMPLLLMWGRQDRMIPPQLARQFVTLNSNLELVEIDNAGHCPQDECPEQVNQVLLDWLAAKCTNTKDTRASSLSATT</sequence>
<protein>
    <submittedName>
        <fullName evidence="2">Alpha/beta fold hydrolase</fullName>
    </submittedName>
</protein>
<dbReference type="InterPro" id="IPR029058">
    <property type="entry name" value="AB_hydrolase_fold"/>
</dbReference>
<dbReference type="PRINTS" id="PR00412">
    <property type="entry name" value="EPOXHYDRLASE"/>
</dbReference>
<dbReference type="InterPro" id="IPR000639">
    <property type="entry name" value="Epox_hydrolase-like"/>
</dbReference>
<dbReference type="AlphaFoldDB" id="A0A951PIT1"/>
<dbReference type="Proteomes" id="UP000753908">
    <property type="component" value="Unassembled WGS sequence"/>
</dbReference>
<proteinExistence type="predicted"/>
<dbReference type="Gene3D" id="3.40.50.1820">
    <property type="entry name" value="alpha/beta hydrolase"/>
    <property type="match status" value="1"/>
</dbReference>
<gene>
    <name evidence="2" type="ORF">KME25_04705</name>
</gene>
<name>A0A951PIT1_9CYAN</name>
<evidence type="ECO:0000259" key="1">
    <source>
        <dbReference type="Pfam" id="PF12697"/>
    </source>
</evidence>
<dbReference type="PANTHER" id="PTHR46438:SF2">
    <property type="entry name" value="ALPHA_BETA-HYDROLASES SUPERFAMILY PROTEIN"/>
    <property type="match status" value="1"/>
</dbReference>
<evidence type="ECO:0000313" key="2">
    <source>
        <dbReference type="EMBL" id="MBW4543737.1"/>
    </source>
</evidence>
<dbReference type="EMBL" id="JAHHIF010000005">
    <property type="protein sequence ID" value="MBW4543737.1"/>
    <property type="molecule type" value="Genomic_DNA"/>
</dbReference>
<reference evidence="2" key="2">
    <citation type="journal article" date="2022" name="Microbiol. Resour. Announc.">
        <title>Metagenome Sequencing to Explore Phylogenomics of Terrestrial Cyanobacteria.</title>
        <authorList>
            <person name="Ward R.D."/>
            <person name="Stajich J.E."/>
            <person name="Johansen J.R."/>
            <person name="Huntemann M."/>
            <person name="Clum A."/>
            <person name="Foster B."/>
            <person name="Foster B."/>
            <person name="Roux S."/>
            <person name="Palaniappan K."/>
            <person name="Varghese N."/>
            <person name="Mukherjee S."/>
            <person name="Reddy T.B.K."/>
            <person name="Daum C."/>
            <person name="Copeland A."/>
            <person name="Chen I.A."/>
            <person name="Ivanova N.N."/>
            <person name="Kyrpides N.C."/>
            <person name="Shapiro N."/>
            <person name="Eloe-Fadrosh E.A."/>
            <person name="Pietrasiak N."/>
        </authorList>
    </citation>
    <scope>NUCLEOTIDE SEQUENCE</scope>
    <source>
        <strain evidence="2">CPER-KK1</strain>
    </source>
</reference>
<organism evidence="2 3">
    <name type="scientific">Symplocastrum torsivum CPER-KK1</name>
    <dbReference type="NCBI Taxonomy" id="450513"/>
    <lineage>
        <taxon>Bacteria</taxon>
        <taxon>Bacillati</taxon>
        <taxon>Cyanobacteriota</taxon>
        <taxon>Cyanophyceae</taxon>
        <taxon>Oscillatoriophycideae</taxon>
        <taxon>Oscillatoriales</taxon>
        <taxon>Microcoleaceae</taxon>
        <taxon>Symplocastrum</taxon>
    </lineage>
</organism>
<evidence type="ECO:0000313" key="3">
    <source>
        <dbReference type="Proteomes" id="UP000753908"/>
    </source>
</evidence>
<dbReference type="PRINTS" id="PR00111">
    <property type="entry name" value="ABHYDROLASE"/>
</dbReference>
<accession>A0A951PIT1</accession>
<dbReference type="GO" id="GO:0016787">
    <property type="term" value="F:hydrolase activity"/>
    <property type="evidence" value="ECO:0007669"/>
    <property type="project" value="UniProtKB-KW"/>
</dbReference>